<feature type="domain" description="Endonuclease/exonuclease/phosphatase" evidence="1">
    <location>
        <begin position="16"/>
        <end position="96"/>
    </location>
</feature>
<dbReference type="Proteomes" id="UP000838756">
    <property type="component" value="Unassembled WGS sequence"/>
</dbReference>
<reference evidence="2" key="1">
    <citation type="submission" date="2022-03" db="EMBL/GenBank/DDBJ databases">
        <authorList>
            <person name="Lindestad O."/>
        </authorList>
    </citation>
    <scope>NUCLEOTIDE SEQUENCE</scope>
</reference>
<dbReference type="AlphaFoldDB" id="A0A8S4QPZ5"/>
<name>A0A8S4QPZ5_9NEOP</name>
<keyword evidence="3" id="KW-1185">Reference proteome</keyword>
<evidence type="ECO:0000313" key="2">
    <source>
        <dbReference type="EMBL" id="CAH2210868.1"/>
    </source>
</evidence>
<proteinExistence type="predicted"/>
<gene>
    <name evidence="2" type="primary">jg24679</name>
    <name evidence="2" type="ORF">PAEG_LOCUS2726</name>
</gene>
<dbReference type="SUPFAM" id="SSF56219">
    <property type="entry name" value="DNase I-like"/>
    <property type="match status" value="1"/>
</dbReference>
<dbReference type="OrthoDB" id="7476844at2759"/>
<protein>
    <submittedName>
        <fullName evidence="2">Jg24679 protein</fullName>
    </submittedName>
</protein>
<dbReference type="InterPro" id="IPR036691">
    <property type="entry name" value="Endo/exonu/phosph_ase_sf"/>
</dbReference>
<dbReference type="EMBL" id="CAKXAJ010008489">
    <property type="protein sequence ID" value="CAH2210868.1"/>
    <property type="molecule type" value="Genomic_DNA"/>
</dbReference>
<dbReference type="InterPro" id="IPR005135">
    <property type="entry name" value="Endo/exonuclease/phosphatase"/>
</dbReference>
<dbReference type="GO" id="GO:0003824">
    <property type="term" value="F:catalytic activity"/>
    <property type="evidence" value="ECO:0007669"/>
    <property type="project" value="InterPro"/>
</dbReference>
<feature type="non-terminal residue" evidence="2">
    <location>
        <position position="113"/>
    </location>
</feature>
<accession>A0A8S4QPZ5</accession>
<evidence type="ECO:0000259" key="1">
    <source>
        <dbReference type="Pfam" id="PF03372"/>
    </source>
</evidence>
<comment type="caution">
    <text evidence="2">The sequence shown here is derived from an EMBL/GenBank/DDBJ whole genome shotgun (WGS) entry which is preliminary data.</text>
</comment>
<organism evidence="2 3">
    <name type="scientific">Pararge aegeria aegeria</name>
    <dbReference type="NCBI Taxonomy" id="348720"/>
    <lineage>
        <taxon>Eukaryota</taxon>
        <taxon>Metazoa</taxon>
        <taxon>Ecdysozoa</taxon>
        <taxon>Arthropoda</taxon>
        <taxon>Hexapoda</taxon>
        <taxon>Insecta</taxon>
        <taxon>Pterygota</taxon>
        <taxon>Neoptera</taxon>
        <taxon>Endopterygota</taxon>
        <taxon>Lepidoptera</taxon>
        <taxon>Glossata</taxon>
        <taxon>Ditrysia</taxon>
        <taxon>Papilionoidea</taxon>
        <taxon>Nymphalidae</taxon>
        <taxon>Satyrinae</taxon>
        <taxon>Satyrini</taxon>
        <taxon>Parargina</taxon>
        <taxon>Pararge</taxon>
    </lineage>
</organism>
<dbReference type="Pfam" id="PF03372">
    <property type="entry name" value="Exo_endo_phos"/>
    <property type="match status" value="1"/>
</dbReference>
<sequence>MDLNKIRGNKHTLKLVSYNCKSLKRSVDSVRSLCGSADVVALQETWLLPFELTYLSTIHDEFESTGTSAVDTGAGILRGRPHGGVALLWRKNVFSSVSIVKCDSVRLCALKCQ</sequence>
<dbReference type="Gene3D" id="3.60.10.10">
    <property type="entry name" value="Endonuclease/exonuclease/phosphatase"/>
    <property type="match status" value="1"/>
</dbReference>
<evidence type="ECO:0000313" key="3">
    <source>
        <dbReference type="Proteomes" id="UP000838756"/>
    </source>
</evidence>